<dbReference type="GO" id="GO:0003779">
    <property type="term" value="F:actin binding"/>
    <property type="evidence" value="ECO:0007669"/>
    <property type="project" value="UniProtKB-ARBA"/>
</dbReference>
<feature type="compositionally biased region" description="Basic and acidic residues" evidence="5">
    <location>
        <begin position="288"/>
        <end position="339"/>
    </location>
</feature>
<dbReference type="InterPro" id="IPR006018">
    <property type="entry name" value="Caldesmon_LSP"/>
</dbReference>
<dbReference type="GO" id="GO:0005861">
    <property type="term" value="C:troponin complex"/>
    <property type="evidence" value="ECO:0007669"/>
    <property type="project" value="InterPro"/>
</dbReference>
<evidence type="ECO:0000256" key="1">
    <source>
        <dbReference type="ARBA" id="ARBA00003363"/>
    </source>
</evidence>
<dbReference type="Proteomes" id="UP000736164">
    <property type="component" value="Unassembled WGS sequence"/>
</dbReference>
<reference evidence="6" key="1">
    <citation type="journal article" date="2021" name="Cell">
        <title>Tracing the genetic footprints of vertebrate landing in non-teleost ray-finned fishes.</title>
        <authorList>
            <person name="Bi X."/>
            <person name="Wang K."/>
            <person name="Yang L."/>
            <person name="Pan H."/>
            <person name="Jiang H."/>
            <person name="Wei Q."/>
            <person name="Fang M."/>
            <person name="Yu H."/>
            <person name="Zhu C."/>
            <person name="Cai Y."/>
            <person name="He Y."/>
            <person name="Gan X."/>
            <person name="Zeng H."/>
            <person name="Yu D."/>
            <person name="Zhu Y."/>
            <person name="Jiang H."/>
            <person name="Qiu Q."/>
            <person name="Yang H."/>
            <person name="Zhang Y.E."/>
            <person name="Wang W."/>
            <person name="Zhu M."/>
            <person name="He S."/>
            <person name="Zhang G."/>
        </authorList>
    </citation>
    <scope>NUCLEOTIDE SEQUENCE</scope>
    <source>
        <strain evidence="6">Allg_001</strain>
    </source>
</reference>
<proteinExistence type="inferred from homology"/>
<evidence type="ECO:0000256" key="3">
    <source>
        <dbReference type="ARBA" id="ARBA00022553"/>
    </source>
</evidence>
<feature type="compositionally biased region" description="Low complexity" evidence="5">
    <location>
        <begin position="438"/>
        <end position="447"/>
    </location>
</feature>
<dbReference type="Pfam" id="PF00992">
    <property type="entry name" value="Troponin"/>
    <property type="match status" value="1"/>
</dbReference>
<feature type="non-terminal residue" evidence="6">
    <location>
        <position position="1"/>
    </location>
</feature>
<dbReference type="PANTHER" id="PTHR18949">
    <property type="entry name" value="CALDESMON"/>
    <property type="match status" value="1"/>
</dbReference>
<evidence type="ECO:0000313" key="6">
    <source>
        <dbReference type="EMBL" id="MBN3324018.1"/>
    </source>
</evidence>
<accession>A0A8J7TI13</accession>
<feature type="region of interest" description="Disordered" evidence="5">
    <location>
        <begin position="423"/>
        <end position="447"/>
    </location>
</feature>
<feature type="compositionally biased region" description="Basic and acidic residues" evidence="5">
    <location>
        <begin position="697"/>
        <end position="712"/>
    </location>
</feature>
<evidence type="ECO:0000256" key="2">
    <source>
        <dbReference type="ARBA" id="ARBA00008330"/>
    </source>
</evidence>
<organism evidence="6 7">
    <name type="scientific">Atractosteus spatula</name>
    <name type="common">Alligator gar</name>
    <name type="synonym">Lepisosteus spatula</name>
    <dbReference type="NCBI Taxonomy" id="7917"/>
    <lineage>
        <taxon>Eukaryota</taxon>
        <taxon>Metazoa</taxon>
        <taxon>Chordata</taxon>
        <taxon>Craniata</taxon>
        <taxon>Vertebrata</taxon>
        <taxon>Euteleostomi</taxon>
        <taxon>Actinopterygii</taxon>
        <taxon>Neopterygii</taxon>
        <taxon>Holostei</taxon>
        <taxon>Semionotiformes</taxon>
        <taxon>Lepisosteidae</taxon>
        <taxon>Atractosteus</taxon>
    </lineage>
</organism>
<feature type="compositionally biased region" description="Basic and acidic residues" evidence="5">
    <location>
        <begin position="136"/>
        <end position="148"/>
    </location>
</feature>
<name>A0A8J7TI13_ATRSP</name>
<dbReference type="EMBL" id="JAAWVO010068730">
    <property type="protein sequence ID" value="MBN3324018.1"/>
    <property type="molecule type" value="Genomic_DNA"/>
</dbReference>
<keyword evidence="4" id="KW-0514">Muscle protein</keyword>
<evidence type="ECO:0000256" key="5">
    <source>
        <dbReference type="SAM" id="MobiDB-lite"/>
    </source>
</evidence>
<comment type="similarity">
    <text evidence="2">Belongs to the troponin T family.</text>
</comment>
<feature type="non-terminal residue" evidence="6">
    <location>
        <position position="814"/>
    </location>
</feature>
<dbReference type="FunFam" id="1.20.5.350:FF:000001">
    <property type="entry name" value="Troponin T, fast skeletal muscle"/>
    <property type="match status" value="1"/>
</dbReference>
<feature type="region of interest" description="Disordered" evidence="5">
    <location>
        <begin position="636"/>
        <end position="712"/>
    </location>
</feature>
<comment type="function">
    <text evidence="1">Troponin T is the tropomyosin-binding subunit of troponin, the thin filament regulatory complex which confers calcium-sensitivity to striated muscle actomyosin ATPase activity.</text>
</comment>
<feature type="compositionally biased region" description="Basic and acidic residues" evidence="5">
    <location>
        <begin position="260"/>
        <end position="281"/>
    </location>
</feature>
<dbReference type="PANTHER" id="PTHR18949:SF1">
    <property type="entry name" value="LYMPHOCYTE-SPECIFIC PROTEIN 1"/>
    <property type="match status" value="1"/>
</dbReference>
<dbReference type="AlphaFoldDB" id="A0A8J7TI13"/>
<evidence type="ECO:0000256" key="4">
    <source>
        <dbReference type="ARBA" id="ARBA00023179"/>
    </source>
</evidence>
<keyword evidence="3" id="KW-0597">Phosphoprotein</keyword>
<dbReference type="Pfam" id="PF02029">
    <property type="entry name" value="Caldesmon"/>
    <property type="match status" value="1"/>
</dbReference>
<gene>
    <name evidence="6" type="primary">Tnnt3</name>
    <name evidence="6" type="ORF">GTO95_0000849</name>
</gene>
<keyword evidence="7" id="KW-1185">Reference proteome</keyword>
<feature type="compositionally biased region" description="Polar residues" evidence="5">
    <location>
        <begin position="377"/>
        <end position="390"/>
    </location>
</feature>
<dbReference type="InterPro" id="IPR001978">
    <property type="entry name" value="Troponin"/>
</dbReference>
<evidence type="ECO:0000313" key="7">
    <source>
        <dbReference type="Proteomes" id="UP000736164"/>
    </source>
</evidence>
<feature type="compositionally biased region" description="Basic and acidic residues" evidence="5">
    <location>
        <begin position="157"/>
        <end position="193"/>
    </location>
</feature>
<dbReference type="Gene3D" id="1.20.5.350">
    <property type="match status" value="1"/>
</dbReference>
<comment type="caution">
    <text evidence="6">The sequence shown here is derived from an EMBL/GenBank/DDBJ whole genome shotgun (WGS) entry which is preliminary data.</text>
</comment>
<feature type="region of interest" description="Disordered" evidence="5">
    <location>
        <begin position="23"/>
        <end position="193"/>
    </location>
</feature>
<feature type="compositionally biased region" description="Basic and acidic residues" evidence="5">
    <location>
        <begin position="100"/>
        <end position="112"/>
    </location>
</feature>
<feature type="region of interest" description="Disordered" evidence="5">
    <location>
        <begin position="260"/>
        <end position="406"/>
    </location>
</feature>
<protein>
    <submittedName>
        <fullName evidence="6">TNNT3 protein</fullName>
    </submittedName>
</protein>
<dbReference type="InterPro" id="IPR038077">
    <property type="entry name" value="Troponin_sf"/>
</dbReference>
<dbReference type="SUPFAM" id="SSF90250">
    <property type="entry name" value="Troponin coil-coiled subunits"/>
    <property type="match status" value="1"/>
</dbReference>
<feature type="compositionally biased region" description="Basic and acidic residues" evidence="5">
    <location>
        <begin position="636"/>
        <end position="678"/>
    </location>
</feature>
<sequence>MSSVILRRNSSKKGLQNLLRLTAQRSIEDEEEIARERRRRAREAFRSQNSSAGGLVSEDGQPAEHSQYDSELKSSGQEGLEEDEGFSDWTQKLERRRQKRLEEQCQGAEERAPSTAPTLESWRETREREGEEECGDWERKASDGRILGDAHGSGEGAGRRREREDHERPWKDEERQEADKGKEKDDKVKENKKELKVTYKSKVFLQQEVRHINSNGAAAEEEVTSHLVQTKRMQRSLSQSQEAEEEQEVFLETEQKLEKIRRSHQEKESQEFEQLKQKQLEAEVELEELNRRREERRRLREEEEQRREQEEHERQLREEEERRRMKEEIEKRRMEAAEKRLKHLSTSSAEGEELFSPLTPKSPTFKNESEERVAAENTYSITERTESLNRSLKKSNSVKKTQPPVPISKIDDRLELYTHAIESSTKETRAAKQAVVDIPSPSEPISSKKSLFEAGEAWSQSSAKGTPSKASEGLKVGVADLITQWVKGTDDCSTKNSPSKPADFKVGDVLHKKSLWEIKGDSASSVKTASVMKWPCEDTLTLPSSQGLKELQPIRILKRSNITITGGLNHLGKFADLQPVSANRELTSFSLLEDIQKKRQNKDLMELQGLIDAHFEHRKKEEEELIALKERIEKRRTERAEQQRERAEKDKERQARREEERLRKEEEDQKKRAEEDAKKKKALTNMGSQYSSYLAKADQKRGKKQTEREKKKKILADRRKPLNIDHLSEDKLREKAKELWDWMHSLESEKFDFTEKLKRQKYEVSVSAFQSSNTPEGKGKCDCIFFFHDLSTRGLLYEDLKFAFLSPASFSFLM</sequence>